<feature type="compositionally biased region" description="Acidic residues" evidence="1">
    <location>
        <begin position="65"/>
        <end position="78"/>
    </location>
</feature>
<dbReference type="AlphaFoldDB" id="C1LDH6"/>
<organism evidence="3">
    <name type="scientific">Schistosoma japonicum</name>
    <name type="common">Blood fluke</name>
    <dbReference type="NCBI Taxonomy" id="6182"/>
    <lineage>
        <taxon>Eukaryota</taxon>
        <taxon>Metazoa</taxon>
        <taxon>Spiralia</taxon>
        <taxon>Lophotrochozoa</taxon>
        <taxon>Platyhelminthes</taxon>
        <taxon>Trematoda</taxon>
        <taxon>Digenea</taxon>
        <taxon>Strigeidida</taxon>
        <taxon>Schistosomatoidea</taxon>
        <taxon>Schistosomatidae</taxon>
        <taxon>Schistosoma</taxon>
    </lineage>
</organism>
<keyword evidence="2" id="KW-0732">Signal</keyword>
<accession>C1LDH6</accession>
<proteinExistence type="evidence at transcript level"/>
<sequence length="318" mass="36753">MKWIYLWFTLTLFYSFIHSKSDYYNDEDGANYSSDNGDYGNEESGSDNGEQEPEDHNYNGKKDESEDGDSGDSSDSGDSESAKYSENDSNKDHNENYGSDEGYNTKNKRDKDDYADVSDEEGGIPINQRNIMMTNMMMKIMMNRILKIIIMIKKQKNILERNIIDTNQTTMIQMIHMESTQLETNDVNINRGNGITITNIMDQTIMKKMTMTITIGNQKKIERGKKSIQGMTTMMRRRDIMGNMSRIENGKKIIPGRNMVINILKRSIMAMMKTMDINLKNVKNKTHGNHYSDIIIHNKFTTEMAFIEMLTDCFFSYI</sequence>
<evidence type="ECO:0000256" key="1">
    <source>
        <dbReference type="SAM" id="MobiDB-lite"/>
    </source>
</evidence>
<reference evidence="3" key="2">
    <citation type="submission" date="2009-03" db="EMBL/GenBank/DDBJ databases">
        <authorList>
            <person name="Gang L."/>
        </authorList>
    </citation>
    <scope>NUCLEOTIDE SEQUENCE</scope>
    <source>
        <strain evidence="3">Anhui</strain>
    </source>
</reference>
<evidence type="ECO:0000256" key="2">
    <source>
        <dbReference type="SAM" id="SignalP"/>
    </source>
</evidence>
<feature type="signal peptide" evidence="2">
    <location>
        <begin position="1"/>
        <end position="19"/>
    </location>
</feature>
<reference evidence="3" key="1">
    <citation type="journal article" date="2009" name="Nature">
        <title>The Schistosoma japonicum genome reveals features of host-parasite interplay.</title>
        <authorList>
            <person name="Liu F."/>
            <person name="Zhou Y."/>
            <person name="Wang Z.Q."/>
            <person name="Lu G."/>
            <person name="Zheng H."/>
            <person name="Brindley P.J."/>
            <person name="McManus D.P."/>
            <person name="Blair D."/>
            <person name="Zhang Q.H."/>
            <person name="Zhong Y."/>
            <person name="Wang S."/>
            <person name="Han Z.G."/>
            <person name="Chen Z."/>
        </authorList>
    </citation>
    <scope>NUCLEOTIDE SEQUENCE</scope>
    <source>
        <strain evidence="3">Anhui</strain>
    </source>
</reference>
<evidence type="ECO:0000313" key="3">
    <source>
        <dbReference type="EMBL" id="CAX72754.1"/>
    </source>
</evidence>
<protein>
    <submittedName>
        <fullName evidence="3">Hypotheticial protein</fullName>
    </submittedName>
</protein>
<feature type="compositionally biased region" description="Basic and acidic residues" evidence="1">
    <location>
        <begin position="54"/>
        <end position="64"/>
    </location>
</feature>
<feature type="chain" id="PRO_5002911516" evidence="2">
    <location>
        <begin position="20"/>
        <end position="318"/>
    </location>
</feature>
<feature type="compositionally biased region" description="Acidic residues" evidence="1">
    <location>
        <begin position="40"/>
        <end position="53"/>
    </location>
</feature>
<name>C1LDH6_SCHJA</name>
<feature type="region of interest" description="Disordered" evidence="1">
    <location>
        <begin position="26"/>
        <end position="122"/>
    </location>
</feature>
<feature type="compositionally biased region" description="Basic and acidic residues" evidence="1">
    <location>
        <begin position="80"/>
        <end position="95"/>
    </location>
</feature>
<dbReference type="EMBL" id="FN317023">
    <property type="protein sequence ID" value="CAX72754.1"/>
    <property type="molecule type" value="mRNA"/>
</dbReference>